<organism evidence="8">
    <name type="scientific">Chaetoceros debilis</name>
    <dbReference type="NCBI Taxonomy" id="122233"/>
    <lineage>
        <taxon>Eukaryota</taxon>
        <taxon>Sar</taxon>
        <taxon>Stramenopiles</taxon>
        <taxon>Ochrophyta</taxon>
        <taxon>Bacillariophyta</taxon>
        <taxon>Coscinodiscophyceae</taxon>
        <taxon>Chaetocerotophycidae</taxon>
        <taxon>Chaetocerotales</taxon>
        <taxon>Chaetocerotaceae</taxon>
        <taxon>Chaetoceros</taxon>
    </lineage>
</organism>
<name>A0A7S3Q244_9STRA</name>
<dbReference type="GO" id="GO:0005524">
    <property type="term" value="F:ATP binding"/>
    <property type="evidence" value="ECO:0007669"/>
    <property type="project" value="UniProtKB-KW"/>
</dbReference>
<keyword evidence="3" id="KW-0547">Nucleotide-binding</keyword>
<dbReference type="PROSITE" id="PS00108">
    <property type="entry name" value="PROTEIN_KINASE_ST"/>
    <property type="match status" value="1"/>
</dbReference>
<feature type="compositionally biased region" description="Polar residues" evidence="6">
    <location>
        <begin position="476"/>
        <end position="507"/>
    </location>
</feature>
<evidence type="ECO:0000256" key="1">
    <source>
        <dbReference type="ARBA" id="ARBA00022527"/>
    </source>
</evidence>
<dbReference type="Gene3D" id="1.10.510.10">
    <property type="entry name" value="Transferase(Phosphotransferase) domain 1"/>
    <property type="match status" value="1"/>
</dbReference>
<keyword evidence="4" id="KW-0418">Kinase</keyword>
<reference evidence="8" key="1">
    <citation type="submission" date="2021-01" db="EMBL/GenBank/DDBJ databases">
        <authorList>
            <person name="Corre E."/>
            <person name="Pelletier E."/>
            <person name="Niang G."/>
            <person name="Scheremetjew M."/>
            <person name="Finn R."/>
            <person name="Kale V."/>
            <person name="Holt S."/>
            <person name="Cochrane G."/>
            <person name="Meng A."/>
            <person name="Brown T."/>
            <person name="Cohen L."/>
        </authorList>
    </citation>
    <scope>NUCLEOTIDE SEQUENCE</scope>
    <source>
        <strain evidence="8">MM31A-1</strain>
    </source>
</reference>
<dbReference type="AlphaFoldDB" id="A0A7S3Q244"/>
<evidence type="ECO:0000256" key="5">
    <source>
        <dbReference type="ARBA" id="ARBA00022840"/>
    </source>
</evidence>
<dbReference type="SUPFAM" id="SSF56112">
    <property type="entry name" value="Protein kinase-like (PK-like)"/>
    <property type="match status" value="1"/>
</dbReference>
<dbReference type="EMBL" id="HBIO01010588">
    <property type="protein sequence ID" value="CAE0463367.1"/>
    <property type="molecule type" value="Transcribed_RNA"/>
</dbReference>
<feature type="compositionally biased region" description="Basic and acidic residues" evidence="6">
    <location>
        <begin position="517"/>
        <end position="527"/>
    </location>
</feature>
<keyword evidence="1" id="KW-0723">Serine/threonine-protein kinase</keyword>
<feature type="compositionally biased region" description="Low complexity" evidence="6">
    <location>
        <begin position="307"/>
        <end position="320"/>
    </location>
</feature>
<dbReference type="InterPro" id="IPR000719">
    <property type="entry name" value="Prot_kinase_dom"/>
</dbReference>
<evidence type="ECO:0000256" key="4">
    <source>
        <dbReference type="ARBA" id="ARBA00022777"/>
    </source>
</evidence>
<dbReference type="GO" id="GO:0004674">
    <property type="term" value="F:protein serine/threonine kinase activity"/>
    <property type="evidence" value="ECO:0007669"/>
    <property type="project" value="UniProtKB-KW"/>
</dbReference>
<feature type="compositionally biased region" description="Basic and acidic residues" evidence="6">
    <location>
        <begin position="347"/>
        <end position="378"/>
    </location>
</feature>
<evidence type="ECO:0000256" key="3">
    <source>
        <dbReference type="ARBA" id="ARBA00022741"/>
    </source>
</evidence>
<dbReference type="Gene3D" id="3.30.200.20">
    <property type="entry name" value="Phosphorylase Kinase, domain 1"/>
    <property type="match status" value="1"/>
</dbReference>
<keyword evidence="2" id="KW-0808">Transferase</keyword>
<evidence type="ECO:0000256" key="6">
    <source>
        <dbReference type="SAM" id="MobiDB-lite"/>
    </source>
</evidence>
<feature type="compositionally biased region" description="Basic and acidic residues" evidence="6">
    <location>
        <begin position="395"/>
        <end position="408"/>
    </location>
</feature>
<dbReference type="InterPro" id="IPR050117">
    <property type="entry name" value="MAPK"/>
</dbReference>
<dbReference type="PROSITE" id="PS50011">
    <property type="entry name" value="PROTEIN_KINASE_DOM"/>
    <property type="match status" value="1"/>
</dbReference>
<dbReference type="SMART" id="SM00220">
    <property type="entry name" value="S_TKc"/>
    <property type="match status" value="1"/>
</dbReference>
<dbReference type="InterPro" id="IPR008271">
    <property type="entry name" value="Ser/Thr_kinase_AS"/>
</dbReference>
<gene>
    <name evidence="8" type="ORF">CDEB00056_LOCUS8208</name>
</gene>
<evidence type="ECO:0000313" key="8">
    <source>
        <dbReference type="EMBL" id="CAE0463367.1"/>
    </source>
</evidence>
<feature type="compositionally biased region" description="Polar residues" evidence="6">
    <location>
        <begin position="379"/>
        <end position="390"/>
    </location>
</feature>
<dbReference type="FunFam" id="3.30.200.20:FF:000271">
    <property type="entry name" value="MAPK/MAK/MRK overlapping kinase"/>
    <property type="match status" value="1"/>
</dbReference>
<feature type="compositionally biased region" description="Polar residues" evidence="6">
    <location>
        <begin position="332"/>
        <end position="344"/>
    </location>
</feature>
<accession>A0A7S3Q244</accession>
<protein>
    <recommendedName>
        <fullName evidence="7">Protein kinase domain-containing protein</fullName>
    </recommendedName>
</protein>
<feature type="compositionally biased region" description="Basic and acidic residues" evidence="6">
    <location>
        <begin position="443"/>
        <end position="465"/>
    </location>
</feature>
<dbReference type="Pfam" id="PF00069">
    <property type="entry name" value="Pkinase"/>
    <property type="match status" value="1"/>
</dbReference>
<dbReference type="PANTHER" id="PTHR24055">
    <property type="entry name" value="MITOGEN-ACTIVATED PROTEIN KINASE"/>
    <property type="match status" value="1"/>
</dbReference>
<evidence type="ECO:0000259" key="7">
    <source>
        <dbReference type="PROSITE" id="PS50011"/>
    </source>
</evidence>
<proteinExistence type="predicted"/>
<sequence length="557" mass="63346">MKKYKLVCKKGEGTFSEVVKAENLETGKEYAIKCMKQSFDSFDQVNNLREIQALKRLTPHPHIVDLEEVLYDGPSGRLAIVFELMDANLYDLISGRREHLDKELVRRLGYQMFVAIHHMHDNGVFHRDIKPENILVDPTGQHLKLADFGSCRSIKSRGPLTEYIATRWYRSPECLLTDGHYGPEMDVFGAGCVLFELIALFPLFPGADEIDQVNRIHKVLGTPPKSIVSKLKAKGSSKINYSFPYQKGIGIKHYLPHGSQDCIDLIDQTLVYDYEKRIPAVGCIEHDYFSTLHVKEKTKKNLAQTHPSSPKLLAKSKSPPENTERSKKLIKRNTSVAETSNVKSTRLVKDRAHPSVKKNVSDDSRRKSNPKKKDEKVNNLKSIKTNLQQNKARRKEKESKPNEKKDVSKVTAKSRLFGRNPVPGKRTNAVANTTSRRPNPRLQKFEKKSSSDKGSSDRASDKSQDKSTNSKRRNKYSNVTSSGYGKSYSSNAKSKPLKQKTTTTSGTKPIVRRNRLRQREREREHGTSKNRVSLSKRNQPERSKRNVSTRLPIVINE</sequence>
<keyword evidence="5" id="KW-0067">ATP-binding</keyword>
<dbReference type="InterPro" id="IPR011009">
    <property type="entry name" value="Kinase-like_dom_sf"/>
</dbReference>
<dbReference type="FunFam" id="1.10.510.10:FF:000624">
    <property type="entry name" value="Mitogen-activated protein kinase"/>
    <property type="match status" value="1"/>
</dbReference>
<feature type="region of interest" description="Disordered" evidence="6">
    <location>
        <begin position="300"/>
        <end position="557"/>
    </location>
</feature>
<feature type="domain" description="Protein kinase" evidence="7">
    <location>
        <begin position="4"/>
        <end position="289"/>
    </location>
</feature>
<evidence type="ECO:0000256" key="2">
    <source>
        <dbReference type="ARBA" id="ARBA00022679"/>
    </source>
</evidence>